<dbReference type="Gene3D" id="1.10.357.10">
    <property type="entry name" value="Tetracycline Repressor, domain 2"/>
    <property type="match status" value="1"/>
</dbReference>
<dbReference type="OrthoDB" id="113732at2"/>
<evidence type="ECO:0000313" key="4">
    <source>
        <dbReference type="EMBL" id="TDG78963.1"/>
    </source>
</evidence>
<accession>A0A4V3A450</accession>
<comment type="caution">
    <text evidence="4">The sequence shown here is derived from an EMBL/GenBank/DDBJ whole genome shotgun (WGS) entry which is preliminary data.</text>
</comment>
<dbReference type="SUPFAM" id="SSF46689">
    <property type="entry name" value="Homeodomain-like"/>
    <property type="match status" value="1"/>
</dbReference>
<name>A0A4V3A450_9LACO</name>
<dbReference type="GO" id="GO:0003677">
    <property type="term" value="F:DNA binding"/>
    <property type="evidence" value="ECO:0007669"/>
    <property type="project" value="UniProtKB-UniRule"/>
</dbReference>
<dbReference type="PROSITE" id="PS50977">
    <property type="entry name" value="HTH_TETR_2"/>
    <property type="match status" value="1"/>
</dbReference>
<keyword evidence="5" id="KW-1185">Reference proteome</keyword>
<dbReference type="AlphaFoldDB" id="A0A4V3A450"/>
<evidence type="ECO:0000259" key="3">
    <source>
        <dbReference type="PROSITE" id="PS50977"/>
    </source>
</evidence>
<dbReference type="InterPro" id="IPR001647">
    <property type="entry name" value="HTH_TetR"/>
</dbReference>
<proteinExistence type="predicted"/>
<sequence length="206" mass="23798">MATQQERKKQRRNQIKAAAQKLLFEKGYQATSIADIAKVAEISPVTLYKYFESKDQIGEEIVLSLINDGYADYQKMIDNEKISFEDLIKMMMRGGVGMTSNMSVGFYKFIVKELRENETVKAAYNDRKGYFWNSLIKRGRDAGLISPTISNAALMVYLDMYIQYAQNPINKDQYEAHSEVMLSMSEELNYLFFYGFMGVPKEENKE</sequence>
<dbReference type="PANTHER" id="PTHR43479:SF21">
    <property type="entry name" value="TRANSCRIPTIONAL REGULATOR, TETR FAMILY"/>
    <property type="match status" value="1"/>
</dbReference>
<evidence type="ECO:0000256" key="2">
    <source>
        <dbReference type="PROSITE-ProRule" id="PRU00335"/>
    </source>
</evidence>
<feature type="domain" description="HTH tetR-type" evidence="3">
    <location>
        <begin position="9"/>
        <end position="69"/>
    </location>
</feature>
<evidence type="ECO:0000256" key="1">
    <source>
        <dbReference type="ARBA" id="ARBA00023125"/>
    </source>
</evidence>
<dbReference type="Proteomes" id="UP000294854">
    <property type="component" value="Unassembled WGS sequence"/>
</dbReference>
<dbReference type="PANTHER" id="PTHR43479">
    <property type="entry name" value="ACREF/ENVCD OPERON REPRESSOR-RELATED"/>
    <property type="match status" value="1"/>
</dbReference>
<dbReference type="InterPro" id="IPR050624">
    <property type="entry name" value="HTH-type_Tx_Regulator"/>
</dbReference>
<dbReference type="PRINTS" id="PR00455">
    <property type="entry name" value="HTHTETR"/>
</dbReference>
<dbReference type="InterPro" id="IPR009057">
    <property type="entry name" value="Homeodomain-like_sf"/>
</dbReference>
<dbReference type="Pfam" id="PF00440">
    <property type="entry name" value="TetR_N"/>
    <property type="match status" value="1"/>
</dbReference>
<evidence type="ECO:0000313" key="5">
    <source>
        <dbReference type="Proteomes" id="UP000294854"/>
    </source>
</evidence>
<reference evidence="4 5" key="1">
    <citation type="journal article" date="2019" name="Appl. Microbiol. Biotechnol.">
        <title>Uncovering carbohydrate metabolism through a genotype-phenotype association study of 56 lactic acid bacteria genomes.</title>
        <authorList>
            <person name="Buron-Moles G."/>
            <person name="Chailyan A."/>
            <person name="Dolejs I."/>
            <person name="Forster J."/>
            <person name="Miks M.H."/>
        </authorList>
    </citation>
    <scope>NUCLEOTIDE SEQUENCE [LARGE SCALE GENOMIC DNA]</scope>
    <source>
        <strain evidence="4 5">ATCC 49373</strain>
    </source>
</reference>
<keyword evidence="1 2" id="KW-0238">DNA-binding</keyword>
<dbReference type="RefSeq" id="WP_010620446.1">
    <property type="nucleotide sequence ID" value="NZ_PUFO01000029.1"/>
</dbReference>
<dbReference type="EMBL" id="PUFO01000029">
    <property type="protein sequence ID" value="TDG78963.1"/>
    <property type="molecule type" value="Genomic_DNA"/>
</dbReference>
<organism evidence="4 5">
    <name type="scientific">Secundilactobacillus malefermentans</name>
    <dbReference type="NCBI Taxonomy" id="176292"/>
    <lineage>
        <taxon>Bacteria</taxon>
        <taxon>Bacillati</taxon>
        <taxon>Bacillota</taxon>
        <taxon>Bacilli</taxon>
        <taxon>Lactobacillales</taxon>
        <taxon>Lactobacillaceae</taxon>
        <taxon>Secundilactobacillus</taxon>
    </lineage>
</organism>
<feature type="DNA-binding region" description="H-T-H motif" evidence="2">
    <location>
        <begin position="32"/>
        <end position="51"/>
    </location>
</feature>
<dbReference type="STRING" id="1122149.FD44_GL000304"/>
<protein>
    <recommendedName>
        <fullName evidence="3">HTH tetR-type domain-containing protein</fullName>
    </recommendedName>
</protein>
<gene>
    <name evidence="4" type="ORF">C5L31_000558</name>
</gene>